<evidence type="ECO:0000313" key="4">
    <source>
        <dbReference type="Proteomes" id="UP000332933"/>
    </source>
</evidence>
<dbReference type="AlphaFoldDB" id="A0A485KS24"/>
<dbReference type="Proteomes" id="UP000332933">
    <property type="component" value="Unassembled WGS sequence"/>
</dbReference>
<organism evidence="3 4">
    <name type="scientific">Aphanomyces stellatus</name>
    <dbReference type="NCBI Taxonomy" id="120398"/>
    <lineage>
        <taxon>Eukaryota</taxon>
        <taxon>Sar</taxon>
        <taxon>Stramenopiles</taxon>
        <taxon>Oomycota</taxon>
        <taxon>Saprolegniomycetes</taxon>
        <taxon>Saprolegniales</taxon>
        <taxon>Verrucalvaceae</taxon>
        <taxon>Aphanomyces</taxon>
    </lineage>
</organism>
<accession>A0A485KS24</accession>
<evidence type="ECO:0000313" key="2">
    <source>
        <dbReference type="EMBL" id="KAF0698584.1"/>
    </source>
</evidence>
<keyword evidence="4" id="KW-1185">Reference proteome</keyword>
<feature type="region of interest" description="Disordered" evidence="1">
    <location>
        <begin position="1"/>
        <end position="23"/>
    </location>
</feature>
<dbReference type="OrthoDB" id="79648at2759"/>
<reference evidence="2" key="2">
    <citation type="submission" date="2019-06" db="EMBL/GenBank/DDBJ databases">
        <title>Genomics analysis of Aphanomyces spp. identifies a new class of oomycete effector associated with host adaptation.</title>
        <authorList>
            <person name="Gaulin E."/>
        </authorList>
    </citation>
    <scope>NUCLEOTIDE SEQUENCE</scope>
    <source>
        <strain evidence="2">CBS 578.67</strain>
    </source>
</reference>
<proteinExistence type="predicted"/>
<reference evidence="3 4" key="1">
    <citation type="submission" date="2019-03" db="EMBL/GenBank/DDBJ databases">
        <authorList>
            <person name="Gaulin E."/>
            <person name="Dumas B."/>
        </authorList>
    </citation>
    <scope>NUCLEOTIDE SEQUENCE [LARGE SCALE GENOMIC DNA]</scope>
    <source>
        <strain evidence="3">CBS 568.67</strain>
    </source>
</reference>
<dbReference type="EMBL" id="VJMH01005230">
    <property type="protein sequence ID" value="KAF0698584.1"/>
    <property type="molecule type" value="Genomic_DNA"/>
</dbReference>
<name>A0A485KS24_9STRA</name>
<gene>
    <name evidence="3" type="primary">Aste57867_10814</name>
    <name evidence="2" type="ORF">As57867_010774</name>
    <name evidence="3" type="ORF">ASTE57867_10814</name>
</gene>
<sequence>MAPSMDAGMSPSSSTSAPVVDSKRLRRRFVDRERAREDRKRHHLHLDYLRGKIAELTQQLAANTTQLPWKDVAFALADATVETRRTNESLQARIEHNQRLLHVLGMYIQSCPSIMHANVRENCGLLTALSWQDHALLGQGDARAASYTWLTERLRHNIDAAISQCPNAPASAADVICHLDDHALYVVVRKHLYAPCSLVHCTNVVEDAYMATYRKFPRMDAELLYKTLGPDVEHVDFGTQQSIYRTYHVSPMRSVIVNCALSFDAQLPSYNRKPYGVQGWVAVDQVNAHACRILDLRVVRYALPTTADGFAELLRCPVDDILVMDDATRLDTFVQKKQREYDSVELGRQTRIFEALHRRARTG</sequence>
<dbReference type="EMBL" id="CAADRA010005251">
    <property type="protein sequence ID" value="VFT87683.1"/>
    <property type="molecule type" value="Genomic_DNA"/>
</dbReference>
<evidence type="ECO:0000256" key="1">
    <source>
        <dbReference type="SAM" id="MobiDB-lite"/>
    </source>
</evidence>
<evidence type="ECO:0000313" key="3">
    <source>
        <dbReference type="EMBL" id="VFT87683.1"/>
    </source>
</evidence>
<protein>
    <submittedName>
        <fullName evidence="3">Aste57867_10814 protein</fullName>
    </submittedName>
</protein>